<keyword evidence="2" id="KW-1185">Reference proteome</keyword>
<reference evidence="1 2" key="1">
    <citation type="submission" date="2021-06" db="EMBL/GenBank/DDBJ databases">
        <title>Caerostris darwini draft genome.</title>
        <authorList>
            <person name="Kono N."/>
            <person name="Arakawa K."/>
        </authorList>
    </citation>
    <scope>NUCLEOTIDE SEQUENCE [LARGE SCALE GENOMIC DNA]</scope>
</reference>
<organism evidence="1 2">
    <name type="scientific">Caerostris darwini</name>
    <dbReference type="NCBI Taxonomy" id="1538125"/>
    <lineage>
        <taxon>Eukaryota</taxon>
        <taxon>Metazoa</taxon>
        <taxon>Ecdysozoa</taxon>
        <taxon>Arthropoda</taxon>
        <taxon>Chelicerata</taxon>
        <taxon>Arachnida</taxon>
        <taxon>Araneae</taxon>
        <taxon>Araneomorphae</taxon>
        <taxon>Entelegynae</taxon>
        <taxon>Araneoidea</taxon>
        <taxon>Araneidae</taxon>
        <taxon>Caerostris</taxon>
    </lineage>
</organism>
<comment type="caution">
    <text evidence="1">The sequence shown here is derived from an EMBL/GenBank/DDBJ whole genome shotgun (WGS) entry which is preliminary data.</text>
</comment>
<gene>
    <name evidence="1" type="ORF">CDAR_70671</name>
</gene>
<name>A0AAV4WFS4_9ARAC</name>
<dbReference type="Proteomes" id="UP001054837">
    <property type="component" value="Unassembled WGS sequence"/>
</dbReference>
<evidence type="ECO:0000313" key="1">
    <source>
        <dbReference type="EMBL" id="GIY80915.1"/>
    </source>
</evidence>
<dbReference type="EMBL" id="BPLQ01014566">
    <property type="protein sequence ID" value="GIY80915.1"/>
    <property type="molecule type" value="Genomic_DNA"/>
</dbReference>
<accession>A0AAV4WFS4</accession>
<sequence>MPGCSCLDPNEPKIDDYDLTRLRKCKLCEHISVTKKGLRLHLLIVHKKDRLFDRRLDANGRPLNFFGDLPVEEVRKEPPKQLHIEDVEEGDDDFKRDLSAAIKDSIAEAAAKGYFDSDED</sequence>
<evidence type="ECO:0008006" key="3">
    <source>
        <dbReference type="Google" id="ProtNLM"/>
    </source>
</evidence>
<evidence type="ECO:0000313" key="2">
    <source>
        <dbReference type="Proteomes" id="UP001054837"/>
    </source>
</evidence>
<dbReference type="AlphaFoldDB" id="A0AAV4WFS4"/>
<proteinExistence type="predicted"/>
<protein>
    <recommendedName>
        <fullName evidence="3">C2H2-type domain-containing protein</fullName>
    </recommendedName>
</protein>